<name>A0A834MBS4_RHYFE</name>
<evidence type="ECO:0000313" key="2">
    <source>
        <dbReference type="EMBL" id="KAF7272129.1"/>
    </source>
</evidence>
<comment type="caution">
    <text evidence="2">The sequence shown here is derived from an EMBL/GenBank/DDBJ whole genome shotgun (WGS) entry which is preliminary data.</text>
</comment>
<keyword evidence="3" id="KW-1185">Reference proteome</keyword>
<sequence>MDCLDINIEFIVRASEFGGQNKKEHVTSEKKTSNSIRENTPSLFPFPNRETAAAKTADMAAGQIQKYSLFSTDIARNNAKNLLIKFRRDPLHKEGVEAAGSGYPRDLFLSVLTG</sequence>
<feature type="region of interest" description="Disordered" evidence="1">
    <location>
        <begin position="19"/>
        <end position="47"/>
    </location>
</feature>
<organism evidence="2 3">
    <name type="scientific">Rhynchophorus ferrugineus</name>
    <name type="common">Red palm weevil</name>
    <name type="synonym">Curculio ferrugineus</name>
    <dbReference type="NCBI Taxonomy" id="354439"/>
    <lineage>
        <taxon>Eukaryota</taxon>
        <taxon>Metazoa</taxon>
        <taxon>Ecdysozoa</taxon>
        <taxon>Arthropoda</taxon>
        <taxon>Hexapoda</taxon>
        <taxon>Insecta</taxon>
        <taxon>Pterygota</taxon>
        <taxon>Neoptera</taxon>
        <taxon>Endopterygota</taxon>
        <taxon>Coleoptera</taxon>
        <taxon>Polyphaga</taxon>
        <taxon>Cucujiformia</taxon>
        <taxon>Curculionidae</taxon>
        <taxon>Dryophthorinae</taxon>
        <taxon>Rhynchophorus</taxon>
    </lineage>
</organism>
<protein>
    <submittedName>
        <fullName evidence="2">Uncharacterized protein</fullName>
    </submittedName>
</protein>
<feature type="compositionally biased region" description="Basic and acidic residues" evidence="1">
    <location>
        <begin position="21"/>
        <end position="32"/>
    </location>
</feature>
<dbReference type="Proteomes" id="UP000625711">
    <property type="component" value="Unassembled WGS sequence"/>
</dbReference>
<dbReference type="EMBL" id="JAACXV010013842">
    <property type="protein sequence ID" value="KAF7272129.1"/>
    <property type="molecule type" value="Genomic_DNA"/>
</dbReference>
<accession>A0A834MBS4</accession>
<dbReference type="AlphaFoldDB" id="A0A834MBS4"/>
<evidence type="ECO:0000256" key="1">
    <source>
        <dbReference type="SAM" id="MobiDB-lite"/>
    </source>
</evidence>
<feature type="compositionally biased region" description="Polar residues" evidence="1">
    <location>
        <begin position="33"/>
        <end position="42"/>
    </location>
</feature>
<evidence type="ECO:0000313" key="3">
    <source>
        <dbReference type="Proteomes" id="UP000625711"/>
    </source>
</evidence>
<gene>
    <name evidence="2" type="ORF">GWI33_015059</name>
</gene>
<reference evidence="2" key="1">
    <citation type="submission" date="2020-08" db="EMBL/GenBank/DDBJ databases">
        <title>Genome sequencing and assembly of the red palm weevil Rhynchophorus ferrugineus.</title>
        <authorList>
            <person name="Dias G.B."/>
            <person name="Bergman C.M."/>
            <person name="Manee M."/>
        </authorList>
    </citation>
    <scope>NUCLEOTIDE SEQUENCE</scope>
    <source>
        <strain evidence="2">AA-2017</strain>
        <tissue evidence="2">Whole larva</tissue>
    </source>
</reference>
<proteinExistence type="predicted"/>